<dbReference type="InterPro" id="IPR051092">
    <property type="entry name" value="FYVE_RhoGEF_PH"/>
</dbReference>
<evidence type="ECO:0000259" key="2">
    <source>
        <dbReference type="PROSITE" id="PS50010"/>
    </source>
</evidence>
<dbReference type="OrthoDB" id="1716625at2759"/>
<feature type="compositionally biased region" description="Basic residues" evidence="1">
    <location>
        <begin position="551"/>
        <end position="560"/>
    </location>
</feature>
<feature type="compositionally biased region" description="Basic and acidic residues" evidence="1">
    <location>
        <begin position="267"/>
        <end position="282"/>
    </location>
</feature>
<dbReference type="GO" id="GO:0005085">
    <property type="term" value="F:guanyl-nucleotide exchange factor activity"/>
    <property type="evidence" value="ECO:0007669"/>
    <property type="project" value="InterPro"/>
</dbReference>
<evidence type="ECO:0000256" key="1">
    <source>
        <dbReference type="SAM" id="MobiDB-lite"/>
    </source>
</evidence>
<dbReference type="PANTHER" id="PTHR12673:SF159">
    <property type="entry name" value="LD03170P"/>
    <property type="match status" value="1"/>
</dbReference>
<feature type="region of interest" description="Disordered" evidence="1">
    <location>
        <begin position="146"/>
        <end position="415"/>
    </location>
</feature>
<feature type="compositionally biased region" description="Basic and acidic residues" evidence="1">
    <location>
        <begin position="810"/>
        <end position="820"/>
    </location>
</feature>
<proteinExistence type="predicted"/>
<feature type="region of interest" description="Disordered" evidence="1">
    <location>
        <begin position="779"/>
        <end position="855"/>
    </location>
</feature>
<feature type="compositionally biased region" description="Basic and acidic residues" evidence="1">
    <location>
        <begin position="115"/>
        <end position="128"/>
    </location>
</feature>
<dbReference type="PANTHER" id="PTHR12673">
    <property type="entry name" value="FACIOGENITAL DYSPLASIA PROTEIN"/>
    <property type="match status" value="1"/>
</dbReference>
<reference evidence="3 4" key="1">
    <citation type="submission" date="2018-11" db="EMBL/GenBank/DDBJ databases">
        <title>Genome assembly of Steccherinum ochraceum LE-BIN_3174, the white-rot fungus of the Steccherinaceae family (The Residual Polyporoid clade, Polyporales, Basidiomycota).</title>
        <authorList>
            <person name="Fedorova T.V."/>
            <person name="Glazunova O.A."/>
            <person name="Landesman E.O."/>
            <person name="Moiseenko K.V."/>
            <person name="Psurtseva N.V."/>
            <person name="Savinova O.S."/>
            <person name="Shakhova N.V."/>
            <person name="Tyazhelova T.V."/>
            <person name="Vasina D.V."/>
        </authorList>
    </citation>
    <scope>NUCLEOTIDE SEQUENCE [LARGE SCALE GENOMIC DNA]</scope>
    <source>
        <strain evidence="3 4">LE-BIN_3174</strain>
    </source>
</reference>
<feature type="compositionally biased region" description="Low complexity" evidence="1">
    <location>
        <begin position="98"/>
        <end position="111"/>
    </location>
</feature>
<feature type="compositionally biased region" description="Polar residues" evidence="1">
    <location>
        <begin position="1"/>
        <end position="10"/>
    </location>
</feature>
<dbReference type="InterPro" id="IPR035899">
    <property type="entry name" value="DBL_dom_sf"/>
</dbReference>
<feature type="compositionally biased region" description="Polar residues" evidence="1">
    <location>
        <begin position="17"/>
        <end position="31"/>
    </location>
</feature>
<dbReference type="Proteomes" id="UP000292702">
    <property type="component" value="Unassembled WGS sequence"/>
</dbReference>
<dbReference type="STRING" id="92696.A0A4R0RRE2"/>
<name>A0A4R0RRE2_9APHY</name>
<feature type="compositionally biased region" description="Basic and acidic residues" evidence="1">
    <location>
        <begin position="489"/>
        <end position="498"/>
    </location>
</feature>
<keyword evidence="4" id="KW-1185">Reference proteome</keyword>
<feature type="compositionally biased region" description="Basic and acidic residues" evidence="1">
    <location>
        <begin position="297"/>
        <end position="310"/>
    </location>
</feature>
<feature type="region of interest" description="Disordered" evidence="1">
    <location>
        <begin position="72"/>
        <end position="128"/>
    </location>
</feature>
<comment type="caution">
    <text evidence="3">The sequence shown here is derived from an EMBL/GenBank/DDBJ whole genome shotgun (WGS) entry which is preliminary data.</text>
</comment>
<evidence type="ECO:0000313" key="3">
    <source>
        <dbReference type="EMBL" id="TCD70366.1"/>
    </source>
</evidence>
<dbReference type="Pfam" id="PF00621">
    <property type="entry name" value="RhoGEF"/>
    <property type="match status" value="1"/>
</dbReference>
<protein>
    <recommendedName>
        <fullName evidence="2">DH domain-containing protein</fullName>
    </recommendedName>
</protein>
<accession>A0A4R0RRE2</accession>
<dbReference type="GO" id="GO:0005737">
    <property type="term" value="C:cytoplasm"/>
    <property type="evidence" value="ECO:0007669"/>
    <property type="project" value="TreeGrafter"/>
</dbReference>
<feature type="compositionally biased region" description="Basic and acidic residues" evidence="1">
    <location>
        <begin position="219"/>
        <end position="245"/>
    </location>
</feature>
<feature type="region of interest" description="Disordered" evidence="1">
    <location>
        <begin position="542"/>
        <end position="668"/>
    </location>
</feature>
<feature type="compositionally biased region" description="Basic and acidic residues" evidence="1">
    <location>
        <begin position="393"/>
        <end position="405"/>
    </location>
</feature>
<organism evidence="3 4">
    <name type="scientific">Steccherinum ochraceum</name>
    <dbReference type="NCBI Taxonomy" id="92696"/>
    <lineage>
        <taxon>Eukaryota</taxon>
        <taxon>Fungi</taxon>
        <taxon>Dikarya</taxon>
        <taxon>Basidiomycota</taxon>
        <taxon>Agaricomycotina</taxon>
        <taxon>Agaricomycetes</taxon>
        <taxon>Polyporales</taxon>
        <taxon>Steccherinaceae</taxon>
        <taxon>Steccherinum</taxon>
    </lineage>
</organism>
<gene>
    <name evidence="3" type="ORF">EIP91_003718</name>
</gene>
<feature type="region of interest" description="Disordered" evidence="1">
    <location>
        <begin position="474"/>
        <end position="498"/>
    </location>
</feature>
<sequence length="1366" mass="151537">MPTHRSQSRSPAVGYTPLQTTSPAFGSRTPTFQPPAFYAAAAGVSAHASTKGHIKVAEDPLQYAKNTPSVPLSYPVEQPSGRAKGGALGSGAMLVGPSRNRSSSLSRSLSRAKGGRNDRDREGTEKLDRARCSQLVELETQLLPSLRDTIDRMTHPTQSSSKPYPEDVHNNTTQAYLPNPSQKQTPYSPGPTATPRIGYTNHSNASAPYEWSRQTKPAESPDPRGREHLEPRRDQEVSPEFEHATLRPPATKTRLPSPQVGGPSRRAWHEITDEGILRRETPEALSADHPPSQRRSPRQEETRVTRRDEPFQDDASSKPRKYTRSPNATPRHAPLSPNYSPQVAGRNVARSGIPRPNHSNGSSYDRAGPSGRAANDTETASSSEEEAVNYRVAENRTPRSDRSPYLDRSGSSKVNMRLPSAAIQNGQLRSPQAHRNVGLGFDVVTQHHGDEYSCYSETSEDDSIDCAVLAHDNRDYPRSTHSQPNTPGRSREQSADRRRHDALAGIVDGLGTQFTWYQPVPGRSRLSEGDSEANTSGVGLAIGEAEDLHRGSRSPRRGHANSRADSETHRSRPHERTDDVVPGRDSSRPKAGEKTRDRSDRSNRRSMSQPPASTRAYGADMSTSRSPREAKAYGPLDPRADAMTVAESSRSRKKRNRASGNANRREEYRSGYLTADAEPHIPIRTGAISGESHRKQRPTPVDATAREREGFGIPNSLSFLGNNGPDTSQPSQLRSQTAYLGNLPCPESDTSTLGGSAWQEHSGPTDTLSRGAEALFKELSGHAANTVEDRGTRKQRRRGMTVDGPSAAVPERHPHPEPHHGRIRHSRSQSDTSSVPSVYEEHPTPPQEQHEQHPNDDNAFYAEVEGWKSTMGPEAYSKLLEHYGVGEMRRQNAIYEFFGAEDTFTSQLRLTLRQFIRPLRHKDSKTWIPGVPAPVARLFDWLDDIINLHLGVAIAIKTARRTWREGGAIVRLTDIFVGFTPRLEIYQPYLVRVKAVIGIIAQCVRDSSEFGEFVKLREQDLECGGWTLAQLLYEPVKHLASYSDTFLRILQLTPRGHNDHLPMLSLYHSSKMAMRVMDEVRKRENAYDFFKQTLSDIDGLPPSVRLANRERRLLWQGPLVVCVVEESCDAGEDVRTGTRRGTPKIVIEHFSEGGQRSVGKSTQQRTLTEEPRQVQGYILNDLVLLATPAKPGRRREGRPWRLLENVGIAKLLGVNEISSATSVDLLPITMSESLPYDQPENAVTCLQVDVPRTEQFDEILNALQKCYAETLRSLSFPATSDHGLPFGPTDLEYDTQQSVAAIRSAGLPMPKSPSVQVQDLRTGAAGSAVDQEREERGWWSLRFQQVLGEMRRQDPISLNLTPSLVQ</sequence>
<dbReference type="EMBL" id="RWJN01000022">
    <property type="protein sequence ID" value="TCD70366.1"/>
    <property type="molecule type" value="Genomic_DNA"/>
</dbReference>
<dbReference type="SUPFAM" id="SSF48065">
    <property type="entry name" value="DBL homology domain (DH-domain)"/>
    <property type="match status" value="1"/>
</dbReference>
<feature type="region of interest" description="Disordered" evidence="1">
    <location>
        <begin position="1"/>
        <end position="33"/>
    </location>
</feature>
<dbReference type="Gene3D" id="1.20.900.10">
    <property type="entry name" value="Dbl homology (DH) domain"/>
    <property type="match status" value="1"/>
</dbReference>
<feature type="region of interest" description="Disordered" evidence="1">
    <location>
        <begin position="743"/>
        <end position="767"/>
    </location>
</feature>
<feature type="compositionally biased region" description="Basic and acidic residues" evidence="1">
    <location>
        <begin position="562"/>
        <end position="603"/>
    </location>
</feature>
<evidence type="ECO:0000313" key="4">
    <source>
        <dbReference type="Proteomes" id="UP000292702"/>
    </source>
</evidence>
<dbReference type="SMART" id="SM00325">
    <property type="entry name" value="RhoGEF"/>
    <property type="match status" value="1"/>
</dbReference>
<dbReference type="PROSITE" id="PS50010">
    <property type="entry name" value="DH_2"/>
    <property type="match status" value="1"/>
</dbReference>
<feature type="compositionally biased region" description="Polar residues" evidence="1">
    <location>
        <begin position="715"/>
        <end position="732"/>
    </location>
</feature>
<feature type="compositionally biased region" description="Polar residues" evidence="1">
    <location>
        <begin position="170"/>
        <end position="187"/>
    </location>
</feature>
<feature type="compositionally biased region" description="Polar residues" evidence="1">
    <location>
        <begin position="479"/>
        <end position="488"/>
    </location>
</feature>
<feature type="compositionally biased region" description="Basic and acidic residues" evidence="1">
    <location>
        <begin position="839"/>
        <end position="855"/>
    </location>
</feature>
<feature type="domain" description="DH" evidence="2">
    <location>
        <begin position="889"/>
        <end position="1100"/>
    </location>
</feature>
<feature type="region of interest" description="Disordered" evidence="1">
    <location>
        <begin position="713"/>
        <end position="732"/>
    </location>
</feature>
<dbReference type="InterPro" id="IPR000219">
    <property type="entry name" value="DH_dom"/>
</dbReference>
<feature type="compositionally biased region" description="Polar residues" evidence="1">
    <location>
        <begin position="200"/>
        <end position="217"/>
    </location>
</feature>